<dbReference type="Proteomes" id="UP000240400">
    <property type="component" value="Unassembled WGS sequence"/>
</dbReference>
<evidence type="ECO:0000313" key="2">
    <source>
        <dbReference type="Proteomes" id="UP000240400"/>
    </source>
</evidence>
<comment type="caution">
    <text evidence="1">The sequence shown here is derived from an EMBL/GenBank/DDBJ whole genome shotgun (WGS) entry which is preliminary data.</text>
</comment>
<sequence length="54" mass="6502">MKEQLISKKDLLTECGITYGQLYRWKRKHLIPDEWFIRKSTFTGQETFLPKAKV</sequence>
<reference evidence="1 2" key="1">
    <citation type="journal article" date="2016" name="Front. Microbiol.">
        <title>Comprehensive Phylogenetic Analysis of Bovine Non-aureus Staphylococci Species Based on Whole-Genome Sequencing.</title>
        <authorList>
            <person name="Naushad S."/>
            <person name="Barkema H.W."/>
            <person name="Luby C."/>
            <person name="Condas L.A."/>
            <person name="Nobrega D.B."/>
            <person name="Carson D.A."/>
            <person name="De Buck J."/>
        </authorList>
    </citation>
    <scope>NUCLEOTIDE SEQUENCE [LARGE SCALE GENOMIC DNA]</scope>
    <source>
        <strain evidence="1 2">SNUC 4337</strain>
    </source>
</reference>
<dbReference type="Pfam" id="PF13171">
    <property type="entry name" value="DUF4004"/>
    <property type="match status" value="1"/>
</dbReference>
<evidence type="ECO:0000313" key="1">
    <source>
        <dbReference type="EMBL" id="PTK50019.1"/>
    </source>
</evidence>
<dbReference type="AlphaFoldDB" id="A0A2T4S698"/>
<feature type="non-terminal residue" evidence="1">
    <location>
        <position position="54"/>
    </location>
</feature>
<dbReference type="InterPro" id="IPR025063">
    <property type="entry name" value="DUF4004"/>
</dbReference>
<dbReference type="OrthoDB" id="1648298at2"/>
<accession>A0A2T4S698</accession>
<gene>
    <name evidence="1" type="ORF">BUZ61_15160</name>
</gene>
<protein>
    <submittedName>
        <fullName evidence="1">DUF4004 domain-containing protein</fullName>
    </submittedName>
</protein>
<dbReference type="EMBL" id="PZHR01000431">
    <property type="protein sequence ID" value="PTK50019.1"/>
    <property type="molecule type" value="Genomic_DNA"/>
</dbReference>
<name>A0A2T4S698_9STAP</name>
<proteinExistence type="predicted"/>
<organism evidence="1 2">
    <name type="scientific">Staphylococcus nepalensis</name>
    <dbReference type="NCBI Taxonomy" id="214473"/>
    <lineage>
        <taxon>Bacteria</taxon>
        <taxon>Bacillati</taxon>
        <taxon>Bacillota</taxon>
        <taxon>Bacilli</taxon>
        <taxon>Bacillales</taxon>
        <taxon>Staphylococcaceae</taxon>
        <taxon>Staphylococcus</taxon>
    </lineage>
</organism>